<evidence type="ECO:0000313" key="2">
    <source>
        <dbReference type="EMBL" id="MFC4249048.1"/>
    </source>
</evidence>
<name>A0ABD5P528_9EURY</name>
<protein>
    <recommendedName>
        <fullName evidence="4">DUF2795 domain-containing protein</fullName>
    </recommendedName>
</protein>
<dbReference type="EMBL" id="JBHSDJ010000130">
    <property type="protein sequence ID" value="MFC4249048.1"/>
    <property type="molecule type" value="Genomic_DNA"/>
</dbReference>
<gene>
    <name evidence="2" type="ORF">ACFOZ7_19305</name>
</gene>
<proteinExistence type="predicted"/>
<sequence length="105" mass="12074">MIDTHSRELGIEFGDLETKLREQTYPIETEDLLEQCGEDTVELQNGSETLREMLGLLPEETYESVEETREAIFNAVDSKAIGRRYYSDRTPPANGERREDAQLSF</sequence>
<evidence type="ECO:0000256" key="1">
    <source>
        <dbReference type="SAM" id="MobiDB-lite"/>
    </source>
</evidence>
<accession>A0ABD5P528</accession>
<feature type="compositionally biased region" description="Basic and acidic residues" evidence="1">
    <location>
        <begin position="95"/>
        <end position="105"/>
    </location>
</feature>
<comment type="caution">
    <text evidence="2">The sequence shown here is derived from an EMBL/GenBank/DDBJ whole genome shotgun (WGS) entry which is preliminary data.</text>
</comment>
<dbReference type="RefSeq" id="WP_246970035.1">
    <property type="nucleotide sequence ID" value="NZ_CP095397.1"/>
</dbReference>
<dbReference type="GeneID" id="71855543"/>
<dbReference type="InterPro" id="IPR043899">
    <property type="entry name" value="DUF5789"/>
</dbReference>
<evidence type="ECO:0008006" key="4">
    <source>
        <dbReference type="Google" id="ProtNLM"/>
    </source>
</evidence>
<dbReference type="Pfam" id="PF19102">
    <property type="entry name" value="DUF5789"/>
    <property type="match status" value="1"/>
</dbReference>
<dbReference type="Proteomes" id="UP001595821">
    <property type="component" value="Unassembled WGS sequence"/>
</dbReference>
<evidence type="ECO:0000313" key="3">
    <source>
        <dbReference type="Proteomes" id="UP001595821"/>
    </source>
</evidence>
<reference evidence="2 3" key="1">
    <citation type="journal article" date="2014" name="Int. J. Syst. Evol. Microbiol.">
        <title>Complete genome sequence of Corynebacterium casei LMG S-19264T (=DSM 44701T), isolated from a smear-ripened cheese.</title>
        <authorList>
            <consortium name="US DOE Joint Genome Institute (JGI-PGF)"/>
            <person name="Walter F."/>
            <person name="Albersmeier A."/>
            <person name="Kalinowski J."/>
            <person name="Ruckert C."/>
        </authorList>
    </citation>
    <scope>NUCLEOTIDE SEQUENCE [LARGE SCALE GENOMIC DNA]</scope>
    <source>
        <strain evidence="2 3">IBRC-M 10912</strain>
    </source>
</reference>
<dbReference type="AlphaFoldDB" id="A0ABD5P528"/>
<organism evidence="2 3">
    <name type="scientific">Natribaculum luteum</name>
    <dbReference type="NCBI Taxonomy" id="1586232"/>
    <lineage>
        <taxon>Archaea</taxon>
        <taxon>Methanobacteriati</taxon>
        <taxon>Methanobacteriota</taxon>
        <taxon>Stenosarchaea group</taxon>
        <taxon>Halobacteria</taxon>
        <taxon>Halobacteriales</taxon>
        <taxon>Natrialbaceae</taxon>
        <taxon>Natribaculum</taxon>
    </lineage>
</organism>
<feature type="region of interest" description="Disordered" evidence="1">
    <location>
        <begin position="85"/>
        <end position="105"/>
    </location>
</feature>